<dbReference type="PANTHER" id="PTHR16684:SF11">
    <property type="entry name" value="CENTROMERE PROTEIN C"/>
    <property type="match status" value="1"/>
</dbReference>
<dbReference type="Pfam" id="PF11699">
    <property type="entry name" value="CENP-C_C"/>
    <property type="match status" value="1"/>
</dbReference>
<dbReference type="OMA" id="RDIHNIP"/>
<dbReference type="GO" id="GO:0051455">
    <property type="term" value="P:spindle attachment to meiosis I kinetochore"/>
    <property type="evidence" value="ECO:0007669"/>
    <property type="project" value="TreeGrafter"/>
</dbReference>
<dbReference type="HOGENOM" id="CLU_027966_0_0_1"/>
<feature type="compositionally biased region" description="Low complexity" evidence="7">
    <location>
        <begin position="303"/>
        <end position="314"/>
    </location>
</feature>
<feature type="compositionally biased region" description="Basic residues" evidence="7">
    <location>
        <begin position="287"/>
        <end position="296"/>
    </location>
</feature>
<evidence type="ECO:0000256" key="3">
    <source>
        <dbReference type="ARBA" id="ARBA00023125"/>
    </source>
</evidence>
<evidence type="ECO:0000259" key="9">
    <source>
        <dbReference type="Pfam" id="PF15624"/>
    </source>
</evidence>
<evidence type="ECO:0000313" key="11">
    <source>
        <dbReference type="Proteomes" id="UP000028524"/>
    </source>
</evidence>
<dbReference type="InterPro" id="IPR028929">
    <property type="entry name" value="Mif2_N"/>
</dbReference>
<protein>
    <recommendedName>
        <fullName evidence="6">CENP-C homolog</fullName>
    </recommendedName>
</protein>
<dbReference type="OrthoDB" id="1939643at2759"/>
<evidence type="ECO:0000256" key="6">
    <source>
        <dbReference type="ARBA" id="ARBA00075033"/>
    </source>
</evidence>
<feature type="compositionally biased region" description="Basic residues" evidence="7">
    <location>
        <begin position="100"/>
        <end position="115"/>
    </location>
</feature>
<gene>
    <name evidence="10" type="ORF">S40285_02213</name>
</gene>
<comment type="function">
    <text evidence="5">Component of the kinetochore, a multiprotein complex that assembles on centromeric DNA and attaches chromosomes to spindle microtubules, mediating chromosome segregation and sister chromatid segregation during meiosis and mitosis. Component of the inner kinetochore constitutive centromere-associated network (CCAN), which serves as a structural platform for outer kinetochore assembly.</text>
</comment>
<dbReference type="GO" id="GO:0019237">
    <property type="term" value="F:centromeric DNA binding"/>
    <property type="evidence" value="ECO:0007669"/>
    <property type="project" value="InterPro"/>
</dbReference>
<dbReference type="EMBL" id="KL660868">
    <property type="protein sequence ID" value="KFA61180.1"/>
    <property type="molecule type" value="Genomic_DNA"/>
</dbReference>
<dbReference type="GO" id="GO:0051315">
    <property type="term" value="P:attachment of mitotic spindle microtubules to kinetochore"/>
    <property type="evidence" value="ECO:0007669"/>
    <property type="project" value="TreeGrafter"/>
</dbReference>
<dbReference type="InterPro" id="IPR017956">
    <property type="entry name" value="AT_hook_DNA-bd_motif"/>
</dbReference>
<feature type="compositionally biased region" description="Basic residues" evidence="7">
    <location>
        <begin position="525"/>
        <end position="541"/>
    </location>
</feature>
<dbReference type="InterPro" id="IPR011051">
    <property type="entry name" value="RmlC_Cupin_sf"/>
</dbReference>
<proteinExistence type="inferred from homology"/>
<feature type="compositionally biased region" description="Acidic residues" evidence="7">
    <location>
        <begin position="130"/>
        <end position="144"/>
    </location>
</feature>
<dbReference type="SMART" id="SM00384">
    <property type="entry name" value="AT_hook"/>
    <property type="match status" value="3"/>
</dbReference>
<reference evidence="10 11" key="1">
    <citation type="journal article" date="2014" name="BMC Genomics">
        <title>Comparative genome sequencing reveals chemotype-specific gene clusters in the toxigenic black mold Stachybotrys.</title>
        <authorList>
            <person name="Semeiks J."/>
            <person name="Borek D."/>
            <person name="Otwinowski Z."/>
            <person name="Grishin N.V."/>
        </authorList>
    </citation>
    <scope>NUCLEOTIDE SEQUENCE [LARGE SCALE GENOMIC DNA]</scope>
    <source>
        <strain evidence="10 11">IBT 40285</strain>
    </source>
</reference>
<comment type="similarity">
    <text evidence="2">Belongs to the CENP-C/MIF2 family.</text>
</comment>
<dbReference type="Proteomes" id="UP000028524">
    <property type="component" value="Unassembled WGS sequence"/>
</dbReference>
<sequence length="721" mass="79271">MAPRASRRGGSVAGPEAIYELGVQGRQTGISLRDRGERDANGMQPLEGIFSSPESVPRPASTSGDSGSEDMDIASSGGPGPQTVLKGRRSVQHPIPRSRSPLKTHLKSPARKNPHVQRLSSPIRGAVLHEEDEDELEDVDEEPERDATVTRKINFASKNGTRPAAPRSRAVNGTRRSSQRSARSDEAEEEVPYISNDDLRDQSLQLIEDLDAAEQANGVSSHDEDDEPLLRQDAPSKKRSAPAKAKAKAKAKPVLAASPGDELEREADEPAARGQNHVQDDQSASATKRKRGRPPKAKPEANPPKAAAPTATKTAPPPKNPGRGRRKQKQLEEIQEEPVQEEEEEEPVEEEEDEPVEEEVEEQMDEPDEEEADEDRPRAKRPRTEAPSTTTKPGRGRPPKTAKAEPKAVAKPSAASKTKPTAKKAAKAAKAAEPAEEAGEASFMALQRGPPMPKSRGLVSVRREPGEMSQTRSGRHSYRPVHYWRGEEVVREDEAQHDLFHRGDDFLVPSIKEIVRVAPEERAAAKRASRPGGKARGRPKSQSKQQQLRLADYEQDEEPEAWELNPGTVAGEVVLWEPEHEMHPPADDEPVQITEEQIALSADAVQTTDIRDATFRFAKTLTMPFMGAGVVDLPPGAEKRPKNSRKMHMVFFVHYGKVLVSVNETQFRISAGGMWFVPRGNYYSINNDYDSPCRIFFSQGCEVAALRDDPANPDATQSIMN</sequence>
<dbReference type="PRINTS" id="PR00929">
    <property type="entry name" value="ATHOOK"/>
</dbReference>
<name>A0A084QB45_STAC4</name>
<dbReference type="GO" id="GO:0005634">
    <property type="term" value="C:nucleus"/>
    <property type="evidence" value="ECO:0007669"/>
    <property type="project" value="UniProtKB-SubCell"/>
</dbReference>
<keyword evidence="11" id="KW-1185">Reference proteome</keyword>
<feature type="region of interest" description="Disordered" evidence="7">
    <location>
        <begin position="520"/>
        <end position="561"/>
    </location>
</feature>
<feature type="region of interest" description="Disordered" evidence="7">
    <location>
        <begin position="1"/>
        <end position="479"/>
    </location>
</feature>
<accession>A0A084QB45</accession>
<dbReference type="FunFam" id="2.60.120.10:FF:000033">
    <property type="entry name" value="Centromere protein C 1"/>
    <property type="match status" value="1"/>
</dbReference>
<feature type="domain" description="Mif2 N-terminal" evidence="9">
    <location>
        <begin position="18"/>
        <end position="155"/>
    </location>
</feature>
<comment type="subcellular location">
    <subcellularLocation>
        <location evidence="1">Nucleus</location>
    </subcellularLocation>
</comment>
<keyword evidence="4" id="KW-0539">Nucleus</keyword>
<feature type="compositionally biased region" description="Acidic residues" evidence="7">
    <location>
        <begin position="333"/>
        <end position="374"/>
    </location>
</feature>
<keyword evidence="3" id="KW-0238">DNA-binding</keyword>
<feature type="domain" description="Mif2/CENP-C cupin" evidence="8">
    <location>
        <begin position="615"/>
        <end position="699"/>
    </location>
</feature>
<dbReference type="InterPro" id="IPR028386">
    <property type="entry name" value="CENP-C/Mif2/cnp3"/>
</dbReference>
<evidence type="ECO:0000313" key="10">
    <source>
        <dbReference type="EMBL" id="KFA61180.1"/>
    </source>
</evidence>
<dbReference type="AlphaFoldDB" id="A0A084QB45"/>
<evidence type="ECO:0000259" key="8">
    <source>
        <dbReference type="Pfam" id="PF11699"/>
    </source>
</evidence>
<dbReference type="GO" id="GO:0000776">
    <property type="term" value="C:kinetochore"/>
    <property type="evidence" value="ECO:0007669"/>
    <property type="project" value="InterPro"/>
</dbReference>
<evidence type="ECO:0000256" key="5">
    <source>
        <dbReference type="ARBA" id="ARBA00057947"/>
    </source>
</evidence>
<dbReference type="CDD" id="cd06993">
    <property type="entry name" value="cupin_CENP-C_C"/>
    <property type="match status" value="1"/>
</dbReference>
<evidence type="ECO:0000256" key="1">
    <source>
        <dbReference type="ARBA" id="ARBA00004123"/>
    </source>
</evidence>
<dbReference type="GO" id="GO:0051382">
    <property type="term" value="P:kinetochore assembly"/>
    <property type="evidence" value="ECO:0007669"/>
    <property type="project" value="InterPro"/>
</dbReference>
<dbReference type="Gene3D" id="2.60.120.10">
    <property type="entry name" value="Jelly Rolls"/>
    <property type="match status" value="1"/>
</dbReference>
<feature type="compositionally biased region" description="Basic residues" evidence="7">
    <location>
        <begin position="237"/>
        <end position="251"/>
    </location>
</feature>
<dbReference type="InterPro" id="IPR014710">
    <property type="entry name" value="RmlC-like_jellyroll"/>
</dbReference>
<organism evidence="10 11">
    <name type="scientific">Stachybotrys chlorohalonatus (strain IBT 40285)</name>
    <dbReference type="NCBI Taxonomy" id="1283841"/>
    <lineage>
        <taxon>Eukaryota</taxon>
        <taxon>Fungi</taxon>
        <taxon>Dikarya</taxon>
        <taxon>Ascomycota</taxon>
        <taxon>Pezizomycotina</taxon>
        <taxon>Sordariomycetes</taxon>
        <taxon>Hypocreomycetidae</taxon>
        <taxon>Hypocreales</taxon>
        <taxon>Stachybotryaceae</taxon>
        <taxon>Stachybotrys</taxon>
    </lineage>
</organism>
<feature type="compositionally biased region" description="Low complexity" evidence="7">
    <location>
        <begin position="409"/>
        <end position="419"/>
    </location>
</feature>
<evidence type="ECO:0000256" key="7">
    <source>
        <dbReference type="SAM" id="MobiDB-lite"/>
    </source>
</evidence>
<dbReference type="PANTHER" id="PTHR16684">
    <property type="entry name" value="CENTROMERE PROTEIN C"/>
    <property type="match status" value="1"/>
</dbReference>
<dbReference type="InParanoid" id="A0A084QB45"/>
<dbReference type="SUPFAM" id="SSF51182">
    <property type="entry name" value="RmlC-like cupins"/>
    <property type="match status" value="1"/>
</dbReference>
<evidence type="ECO:0000256" key="4">
    <source>
        <dbReference type="ARBA" id="ARBA00023242"/>
    </source>
</evidence>
<evidence type="ECO:0000256" key="2">
    <source>
        <dbReference type="ARBA" id="ARBA00010291"/>
    </source>
</evidence>
<dbReference type="Pfam" id="PF15624">
    <property type="entry name" value="Mif2_N"/>
    <property type="match status" value="1"/>
</dbReference>
<dbReference type="STRING" id="1283841.A0A084QB45"/>
<dbReference type="InterPro" id="IPR025974">
    <property type="entry name" value="Mif2/CENP-C_cupin"/>
</dbReference>